<keyword evidence="1" id="KW-0805">Transcription regulation</keyword>
<dbReference type="PRINTS" id="PR00035">
    <property type="entry name" value="HTHGNTR"/>
</dbReference>
<dbReference type="Gene3D" id="1.10.10.10">
    <property type="entry name" value="Winged helix-like DNA-binding domain superfamily/Winged helix DNA-binding domain"/>
    <property type="match status" value="1"/>
</dbReference>
<dbReference type="SUPFAM" id="SSF46785">
    <property type="entry name" value="Winged helix' DNA-binding domain"/>
    <property type="match status" value="1"/>
</dbReference>
<name>A0ABT9PMW7_9HYPH</name>
<dbReference type="CDD" id="cd07377">
    <property type="entry name" value="WHTH_GntR"/>
    <property type="match status" value="1"/>
</dbReference>
<accession>A0ABT9PMW7</accession>
<reference evidence="5 6" key="1">
    <citation type="submission" date="2023-07" db="EMBL/GenBank/DDBJ databases">
        <title>Sorghum-associated microbial communities from plants grown in Nebraska, USA.</title>
        <authorList>
            <person name="Schachtman D."/>
        </authorList>
    </citation>
    <scope>NUCLEOTIDE SEQUENCE [LARGE SCALE GENOMIC DNA]</scope>
    <source>
        <strain evidence="5 6">DS1307</strain>
    </source>
</reference>
<dbReference type="SMART" id="SM00895">
    <property type="entry name" value="FCD"/>
    <property type="match status" value="1"/>
</dbReference>
<dbReference type="Gene3D" id="1.20.120.530">
    <property type="entry name" value="GntR ligand-binding domain-like"/>
    <property type="match status" value="1"/>
</dbReference>
<dbReference type="PANTHER" id="PTHR43537:SF5">
    <property type="entry name" value="UXU OPERON TRANSCRIPTIONAL REGULATOR"/>
    <property type="match status" value="1"/>
</dbReference>
<evidence type="ECO:0000259" key="4">
    <source>
        <dbReference type="PROSITE" id="PS50949"/>
    </source>
</evidence>
<dbReference type="InterPro" id="IPR008920">
    <property type="entry name" value="TF_FadR/GntR_C"/>
</dbReference>
<evidence type="ECO:0000256" key="2">
    <source>
        <dbReference type="ARBA" id="ARBA00023125"/>
    </source>
</evidence>
<sequence length="236" mass="26415">MKMGLETGTARRGLADIVFERMLRAIKSGAYKPDERLPTEHDLAAEFEVSRPVIREALKRLRDQSLIYSRRGAGSFVRSTGLRNPLGFGQLENVADLLNCYEFRLTLEPAAAAAAATRHDADSLKAIRQALELLRDATNRQSHREDADFQFHLAIARAAQNNYFSTAMEALKDHIAVGMKFHGASIKREASGLTRVFGEHEAIASAIANRDEDEARKLMLEHLKGSRERLFQSSHQ</sequence>
<dbReference type="SUPFAM" id="SSF48008">
    <property type="entry name" value="GntR ligand-binding domain-like"/>
    <property type="match status" value="1"/>
</dbReference>
<evidence type="ECO:0000256" key="3">
    <source>
        <dbReference type="ARBA" id="ARBA00023163"/>
    </source>
</evidence>
<dbReference type="InterPro" id="IPR000524">
    <property type="entry name" value="Tscrpt_reg_HTH_GntR"/>
</dbReference>
<keyword evidence="6" id="KW-1185">Reference proteome</keyword>
<evidence type="ECO:0000313" key="5">
    <source>
        <dbReference type="EMBL" id="MDP9835813.1"/>
    </source>
</evidence>
<comment type="caution">
    <text evidence="5">The sequence shown here is derived from an EMBL/GenBank/DDBJ whole genome shotgun (WGS) entry which is preliminary data.</text>
</comment>
<evidence type="ECO:0000313" key="6">
    <source>
        <dbReference type="Proteomes" id="UP001241472"/>
    </source>
</evidence>
<organism evidence="5 6">
    <name type="scientific">Neorhizobium huautlense</name>
    <dbReference type="NCBI Taxonomy" id="67774"/>
    <lineage>
        <taxon>Bacteria</taxon>
        <taxon>Pseudomonadati</taxon>
        <taxon>Pseudomonadota</taxon>
        <taxon>Alphaproteobacteria</taxon>
        <taxon>Hyphomicrobiales</taxon>
        <taxon>Rhizobiaceae</taxon>
        <taxon>Rhizobium/Agrobacterium group</taxon>
        <taxon>Neorhizobium</taxon>
    </lineage>
</organism>
<dbReference type="InterPro" id="IPR036390">
    <property type="entry name" value="WH_DNA-bd_sf"/>
</dbReference>
<dbReference type="SMART" id="SM00345">
    <property type="entry name" value="HTH_GNTR"/>
    <property type="match status" value="1"/>
</dbReference>
<proteinExistence type="predicted"/>
<dbReference type="PROSITE" id="PS50949">
    <property type="entry name" value="HTH_GNTR"/>
    <property type="match status" value="1"/>
</dbReference>
<keyword evidence="3" id="KW-0804">Transcription</keyword>
<protein>
    <submittedName>
        <fullName evidence="5">GntR family transcriptional repressor for pyruvate dehydrogenase complex</fullName>
    </submittedName>
</protein>
<feature type="domain" description="HTH gntR-type" evidence="4">
    <location>
        <begin position="12"/>
        <end position="80"/>
    </location>
</feature>
<gene>
    <name evidence="5" type="ORF">J2T09_000555</name>
</gene>
<dbReference type="InterPro" id="IPR036388">
    <property type="entry name" value="WH-like_DNA-bd_sf"/>
</dbReference>
<keyword evidence="2" id="KW-0238">DNA-binding</keyword>
<dbReference type="Proteomes" id="UP001241472">
    <property type="component" value="Unassembled WGS sequence"/>
</dbReference>
<evidence type="ECO:0000256" key="1">
    <source>
        <dbReference type="ARBA" id="ARBA00023015"/>
    </source>
</evidence>
<dbReference type="PANTHER" id="PTHR43537">
    <property type="entry name" value="TRANSCRIPTIONAL REGULATOR, GNTR FAMILY"/>
    <property type="match status" value="1"/>
</dbReference>
<dbReference type="Pfam" id="PF07729">
    <property type="entry name" value="FCD"/>
    <property type="match status" value="1"/>
</dbReference>
<dbReference type="EMBL" id="JAUSRF010000002">
    <property type="protein sequence ID" value="MDP9835813.1"/>
    <property type="molecule type" value="Genomic_DNA"/>
</dbReference>
<dbReference type="InterPro" id="IPR011711">
    <property type="entry name" value="GntR_C"/>
</dbReference>
<dbReference type="Pfam" id="PF00392">
    <property type="entry name" value="GntR"/>
    <property type="match status" value="1"/>
</dbReference>
<keyword evidence="5" id="KW-0670">Pyruvate</keyword>